<sequence length="58" mass="6263">MELDDVKSVTGPKKYLSSATTVVKADILSLRAQNSLMTPRLVFAFAAAQRNTCCKSVS</sequence>
<dbReference type="AlphaFoldDB" id="A0A077ZJQ0"/>
<dbReference type="EMBL" id="HG806417">
    <property type="protein sequence ID" value="CDW58805.1"/>
    <property type="molecule type" value="Genomic_DNA"/>
</dbReference>
<name>A0A077ZJQ0_TRITR</name>
<accession>A0A077ZJQ0</accession>
<organism evidence="1 2">
    <name type="scientific">Trichuris trichiura</name>
    <name type="common">Whipworm</name>
    <name type="synonym">Trichocephalus trichiurus</name>
    <dbReference type="NCBI Taxonomy" id="36087"/>
    <lineage>
        <taxon>Eukaryota</taxon>
        <taxon>Metazoa</taxon>
        <taxon>Ecdysozoa</taxon>
        <taxon>Nematoda</taxon>
        <taxon>Enoplea</taxon>
        <taxon>Dorylaimia</taxon>
        <taxon>Trichinellida</taxon>
        <taxon>Trichuridae</taxon>
        <taxon>Trichuris</taxon>
    </lineage>
</organism>
<evidence type="ECO:0000313" key="2">
    <source>
        <dbReference type="Proteomes" id="UP000030665"/>
    </source>
</evidence>
<gene>
    <name evidence="1" type="ORF">TTRE_0000713001</name>
</gene>
<keyword evidence="2" id="KW-1185">Reference proteome</keyword>
<dbReference type="Proteomes" id="UP000030665">
    <property type="component" value="Unassembled WGS sequence"/>
</dbReference>
<evidence type="ECO:0000313" key="1">
    <source>
        <dbReference type="EMBL" id="CDW58805.1"/>
    </source>
</evidence>
<reference evidence="1" key="2">
    <citation type="submission" date="2014-03" db="EMBL/GenBank/DDBJ databases">
        <title>The whipworm genome and dual-species transcriptomics of an intimate host-pathogen interaction.</title>
        <authorList>
            <person name="Foth B.J."/>
            <person name="Tsai I.J."/>
            <person name="Reid A.J."/>
            <person name="Bancroft A.J."/>
            <person name="Nichol S."/>
            <person name="Tracey A."/>
            <person name="Holroyd N."/>
            <person name="Cotton J.A."/>
            <person name="Stanley E.J."/>
            <person name="Zarowiecki M."/>
            <person name="Liu J.Z."/>
            <person name="Huckvale T."/>
            <person name="Cooper P.J."/>
            <person name="Grencis R.K."/>
            <person name="Berriman M."/>
        </authorList>
    </citation>
    <scope>NUCLEOTIDE SEQUENCE [LARGE SCALE GENOMIC DNA]</scope>
</reference>
<protein>
    <submittedName>
        <fullName evidence="1">Uncharacterized protein</fullName>
    </submittedName>
</protein>
<proteinExistence type="predicted"/>
<reference evidence="1" key="1">
    <citation type="submission" date="2014-01" db="EMBL/GenBank/DDBJ databases">
        <authorList>
            <person name="Aslett M."/>
        </authorList>
    </citation>
    <scope>NUCLEOTIDE SEQUENCE</scope>
</reference>